<dbReference type="EMBL" id="JAFIRR010000154">
    <property type="protein sequence ID" value="MCO6418830.1"/>
    <property type="molecule type" value="Genomic_DNA"/>
</dbReference>
<comment type="caution">
    <text evidence="2">The sequence shown here is derived from an EMBL/GenBank/DDBJ whole genome shotgun (WGS) entry which is preliminary data.</text>
</comment>
<name>A0ABT1DD10_9PROT</name>
<sequence length="122" mass="12282">MHGRAEPPPQQPWLLSPEGEPGASPAALGLAPHGAGARPVPDDFSACSATLPVRHAVAAVLLALLVVAMGRSGPILDAAYGLDTLPGTEALITAAEAWHGAMQTLGIPQTLDALHGAFGLAE</sequence>
<gene>
    <name evidence="2" type="ORF">JYK14_22095</name>
</gene>
<protein>
    <submittedName>
        <fullName evidence="2">Uncharacterized protein</fullName>
    </submittedName>
</protein>
<dbReference type="Proteomes" id="UP001523392">
    <property type="component" value="Unassembled WGS sequence"/>
</dbReference>
<proteinExistence type="predicted"/>
<reference evidence="2 3" key="1">
    <citation type="submission" date="2021-12" db="EMBL/GenBank/DDBJ databases">
        <title>Siccirubricoccus leaddurans sp. nov., a high concentration Zn2+ tolerance bacterium.</title>
        <authorList>
            <person name="Cao Y."/>
        </authorList>
    </citation>
    <scope>NUCLEOTIDE SEQUENCE [LARGE SCALE GENOMIC DNA]</scope>
    <source>
        <strain evidence="2 3">KC 17139</strain>
    </source>
</reference>
<feature type="compositionally biased region" description="Pro residues" evidence="1">
    <location>
        <begin position="1"/>
        <end position="11"/>
    </location>
</feature>
<keyword evidence="3" id="KW-1185">Reference proteome</keyword>
<feature type="region of interest" description="Disordered" evidence="1">
    <location>
        <begin position="1"/>
        <end position="34"/>
    </location>
</feature>
<evidence type="ECO:0000256" key="1">
    <source>
        <dbReference type="SAM" id="MobiDB-lite"/>
    </source>
</evidence>
<feature type="compositionally biased region" description="Low complexity" evidence="1">
    <location>
        <begin position="16"/>
        <end position="34"/>
    </location>
</feature>
<evidence type="ECO:0000313" key="3">
    <source>
        <dbReference type="Proteomes" id="UP001523392"/>
    </source>
</evidence>
<evidence type="ECO:0000313" key="2">
    <source>
        <dbReference type="EMBL" id="MCO6418830.1"/>
    </source>
</evidence>
<accession>A0ABT1DD10</accession>
<organism evidence="2 3">
    <name type="scientific">Siccirubricoccus soli</name>
    <dbReference type="NCBI Taxonomy" id="2899147"/>
    <lineage>
        <taxon>Bacteria</taxon>
        <taxon>Pseudomonadati</taxon>
        <taxon>Pseudomonadota</taxon>
        <taxon>Alphaproteobacteria</taxon>
        <taxon>Acetobacterales</taxon>
        <taxon>Roseomonadaceae</taxon>
        <taxon>Siccirubricoccus</taxon>
    </lineage>
</organism>
<dbReference type="RefSeq" id="WP_252955458.1">
    <property type="nucleotide sequence ID" value="NZ_JAFIRR010000154.1"/>
</dbReference>